<dbReference type="Proteomes" id="UP000007178">
    <property type="component" value="Segment"/>
</dbReference>
<dbReference type="KEGG" id="vg:14013907"/>
<organism evidence="1 2">
    <name type="scientific">Cyanophage S-TIM5</name>
    <dbReference type="NCBI Taxonomy" id="1137745"/>
    <lineage>
        <taxon>Viruses</taxon>
        <taxon>Duplodnaviria</taxon>
        <taxon>Heunggongvirae</taxon>
        <taxon>Uroviricota</taxon>
        <taxon>Caudoviricetes</taxon>
        <taxon>Aurunvirus</taxon>
        <taxon>Aurunvirus STIM5</taxon>
    </lineage>
</organism>
<accession>H6WFX8</accession>
<protein>
    <submittedName>
        <fullName evidence="1">Uncharacterized protein</fullName>
    </submittedName>
</protein>
<sequence>MVGKIEKWKTLHERNGLKYKIRNKKFQGRAVRGVVMITPRSKREVWLGKGKIVEELFPRTKPLPEYKQNKKEALVALRQIVEPQIISYRKSVLRQLQGPMGHKIKCAMSNQLISAGEFHIDHKYPFKNIVEEFCRDYKIDLENIDVYCRGTKCYLKNTEIAEAFFDYHMMNASLQVLNATENLKKGAKYYG</sequence>
<proteinExistence type="predicted"/>
<evidence type="ECO:0000313" key="2">
    <source>
        <dbReference type="Proteomes" id="UP000007178"/>
    </source>
</evidence>
<dbReference type="GeneID" id="14013907"/>
<dbReference type="EMBL" id="JQ245707">
    <property type="protein sequence ID" value="AEZ65703.1"/>
    <property type="molecule type" value="Genomic_DNA"/>
</dbReference>
<reference evidence="1 2" key="1">
    <citation type="journal article" date="2012" name="Proc. Natl. Acad. Sci. U.S.A.">
        <title>A novel lineage of myoviruses infecting cyanobacteria is widespread in the oceans.</title>
        <authorList>
            <person name="Sabehi G."/>
            <person name="Shaulov L."/>
            <person name="Silver D.H."/>
            <person name="Yanai I."/>
            <person name="Harel A."/>
            <person name="Lindell D."/>
        </authorList>
    </citation>
    <scope>NUCLEOTIDE SEQUENCE [LARGE SCALE GENOMIC DNA]</scope>
</reference>
<name>H6WFX8_9CAUD</name>
<keyword evidence="2" id="KW-1185">Reference proteome</keyword>
<dbReference type="RefSeq" id="YP_007006116.1">
    <property type="nucleotide sequence ID" value="NC_019516.2"/>
</dbReference>
<evidence type="ECO:0000313" key="1">
    <source>
        <dbReference type="EMBL" id="AEZ65703.1"/>
    </source>
</evidence>